<dbReference type="AlphaFoldDB" id="A0A0F5JRR4"/>
<organism evidence="2 3">
    <name type="scientific">Parabacteroides gordonii MS-1 = DSM 23371</name>
    <dbReference type="NCBI Taxonomy" id="1203610"/>
    <lineage>
        <taxon>Bacteria</taxon>
        <taxon>Pseudomonadati</taxon>
        <taxon>Bacteroidota</taxon>
        <taxon>Bacteroidia</taxon>
        <taxon>Bacteroidales</taxon>
        <taxon>Tannerellaceae</taxon>
        <taxon>Parabacteroides</taxon>
    </lineage>
</organism>
<accession>A0A0F5JRR4</accession>
<dbReference type="STRING" id="1203610.HMPREF1536_00279"/>
<reference evidence="2 3" key="1">
    <citation type="submission" date="2013-04" db="EMBL/GenBank/DDBJ databases">
        <title>The Genome Sequence of Parabacteroides gordonii DSM 23371.</title>
        <authorList>
            <consortium name="The Broad Institute Genomics Platform"/>
            <person name="Earl A."/>
            <person name="Ward D."/>
            <person name="Feldgarden M."/>
            <person name="Gevers D."/>
            <person name="Martens E."/>
            <person name="Sakamoto M."/>
            <person name="Benno Y."/>
            <person name="Suzuki N."/>
            <person name="Matsunaga N."/>
            <person name="Koshihara K."/>
            <person name="Seki M."/>
            <person name="Komiya H."/>
            <person name="Walker B."/>
            <person name="Young S."/>
            <person name="Zeng Q."/>
            <person name="Gargeya S."/>
            <person name="Fitzgerald M."/>
            <person name="Haas B."/>
            <person name="Abouelleil A."/>
            <person name="Allen A.W."/>
            <person name="Alvarado L."/>
            <person name="Arachchi H.M."/>
            <person name="Berlin A.M."/>
            <person name="Chapman S.B."/>
            <person name="Gainer-Dewar J."/>
            <person name="Goldberg J."/>
            <person name="Griggs A."/>
            <person name="Gujja S."/>
            <person name="Hansen M."/>
            <person name="Howarth C."/>
            <person name="Imamovic A."/>
            <person name="Ireland A."/>
            <person name="Larimer J."/>
            <person name="McCowan C."/>
            <person name="Murphy C."/>
            <person name="Pearson M."/>
            <person name="Poon T.W."/>
            <person name="Priest M."/>
            <person name="Roberts A."/>
            <person name="Saif S."/>
            <person name="Shea T."/>
            <person name="Sisk P."/>
            <person name="Sykes S."/>
            <person name="Wortman J."/>
            <person name="Nusbaum C."/>
            <person name="Birren B."/>
        </authorList>
    </citation>
    <scope>NUCLEOTIDE SEQUENCE [LARGE SCALE GENOMIC DNA]</scope>
    <source>
        <strain evidence="2 3">MS-1</strain>
    </source>
</reference>
<feature type="chain" id="PRO_5002490503" description="Alpha-galactosidase" evidence="1">
    <location>
        <begin position="21"/>
        <end position="757"/>
    </location>
</feature>
<dbReference type="Gene3D" id="2.70.98.60">
    <property type="entry name" value="alpha-galactosidase from lactobacil brevis"/>
    <property type="match status" value="1"/>
</dbReference>
<sequence>MRYLLLIISLYISSTLSSSAQDWLIDGSSYKSKVQTTHEGKRLELTNGLLRRIFLLAPNAATIALDNLMTGQNELRAVRPEALLVINGKEYPVGGLTGQPVNNFLTDEFINNMQACDSAFTLVDYQISESKERFPWKPNSRWISNLYPWPAPGKRITFNYQAPATAPRECKDLKVRVIYELYDGAPILTKWIEIDNKGTETVTLDSFKSEILALVETAPKVHYGEPHEVRMMAQEPGAYTKDFRRQPVQTDAPRDYIDRFTQLFVVTDYAMGGDMEAMKDNPAVRWVFDHPEYEFTGIRYYGQYKPARLEVTPLLGPGLDIEAGDSFESCTAFEMLRDATDQERRGLAECKFWRMMAPWTQENPIFMHVRESDNEAVKQAIDQCAAVGFEMVIMTFGSGFKIENDSVSYLQRMKELSDYAARKGIAIGGYSLLASRGAKDIDAAISHRTGKPANTREEGSRFGVSPCIASDWGDTYFRKLQNFFTTTGMNVFENDGSYPGDPCASTSHSGHKGYLDSQWQQWKKINRFYRWCRANGVYLNVPDWYFLSGSNKTPMGYVETNWSLPRAYQEIIERQNIYDGTWQKTPSMGFMFVPLTQYHGGGEAATIEPLNEHLDHYETRLRNLFGAGVQACYRGPRLYDTDATKELVGKWVSFYKKYRRILDSDIIHLRRPDGQDWDGIMHVNPALKQKGFISVYNPLDVPIRKEIRIPLYYTGLTDKVTVKEQDQNSKVYVLERDYSVTIPIDIPAKGYNWYVIE</sequence>
<proteinExistence type="predicted"/>
<evidence type="ECO:0008006" key="4">
    <source>
        <dbReference type="Google" id="ProtNLM"/>
    </source>
</evidence>
<feature type="signal peptide" evidence="1">
    <location>
        <begin position="1"/>
        <end position="20"/>
    </location>
</feature>
<dbReference type="PATRIC" id="fig|1203610.3.peg.297"/>
<dbReference type="Proteomes" id="UP000033035">
    <property type="component" value="Unassembled WGS sequence"/>
</dbReference>
<dbReference type="EMBL" id="AQHW01000002">
    <property type="protein sequence ID" value="KKB60399.1"/>
    <property type="molecule type" value="Genomic_DNA"/>
</dbReference>
<dbReference type="InterPro" id="IPR038417">
    <property type="entry name" value="Alpga-gal_N_sf"/>
</dbReference>
<comment type="caution">
    <text evidence="2">The sequence shown here is derived from an EMBL/GenBank/DDBJ whole genome shotgun (WGS) entry which is preliminary data.</text>
</comment>
<dbReference type="HOGENOM" id="CLU_013281_0_0_10"/>
<keyword evidence="1" id="KW-0732">Signal</keyword>
<evidence type="ECO:0000256" key="1">
    <source>
        <dbReference type="SAM" id="SignalP"/>
    </source>
</evidence>
<dbReference type="RefSeq" id="WP_028727654.1">
    <property type="nucleotide sequence ID" value="NZ_AUAE01000017.1"/>
</dbReference>
<evidence type="ECO:0000313" key="3">
    <source>
        <dbReference type="Proteomes" id="UP000033035"/>
    </source>
</evidence>
<evidence type="ECO:0000313" key="2">
    <source>
        <dbReference type="EMBL" id="KKB60399.1"/>
    </source>
</evidence>
<keyword evidence="3" id="KW-1185">Reference proteome</keyword>
<name>A0A0F5JRR4_9BACT</name>
<gene>
    <name evidence="2" type="ORF">HMPREF1536_00279</name>
</gene>
<protein>
    <recommendedName>
        <fullName evidence="4">Alpha-galactosidase</fullName>
    </recommendedName>
</protein>